<protein>
    <recommendedName>
        <fullName evidence="1">Tyrosinase copper-binding domain-containing protein</fullName>
    </recommendedName>
</protein>
<name>A0A6A5V4I2_9PLEO</name>
<evidence type="ECO:0000313" key="2">
    <source>
        <dbReference type="EMBL" id="KAF1972343.1"/>
    </source>
</evidence>
<keyword evidence="3" id="KW-1185">Reference proteome</keyword>
<dbReference type="OrthoDB" id="6132182at2759"/>
<dbReference type="EMBL" id="ML976687">
    <property type="protein sequence ID" value="KAF1972343.1"/>
    <property type="molecule type" value="Genomic_DNA"/>
</dbReference>
<evidence type="ECO:0000259" key="1">
    <source>
        <dbReference type="PROSITE" id="PS00498"/>
    </source>
</evidence>
<reference evidence="2" key="1">
    <citation type="journal article" date="2020" name="Stud. Mycol.">
        <title>101 Dothideomycetes genomes: a test case for predicting lifestyles and emergence of pathogens.</title>
        <authorList>
            <person name="Haridas S."/>
            <person name="Albert R."/>
            <person name="Binder M."/>
            <person name="Bloem J."/>
            <person name="Labutti K."/>
            <person name="Salamov A."/>
            <person name="Andreopoulos B."/>
            <person name="Baker S."/>
            <person name="Barry K."/>
            <person name="Bills G."/>
            <person name="Bluhm B."/>
            <person name="Cannon C."/>
            <person name="Castanera R."/>
            <person name="Culley D."/>
            <person name="Daum C."/>
            <person name="Ezra D."/>
            <person name="Gonzalez J."/>
            <person name="Henrissat B."/>
            <person name="Kuo A."/>
            <person name="Liang C."/>
            <person name="Lipzen A."/>
            <person name="Lutzoni F."/>
            <person name="Magnuson J."/>
            <person name="Mondo S."/>
            <person name="Nolan M."/>
            <person name="Ohm R."/>
            <person name="Pangilinan J."/>
            <person name="Park H.-J."/>
            <person name="Ramirez L."/>
            <person name="Alfaro M."/>
            <person name="Sun H."/>
            <person name="Tritt A."/>
            <person name="Yoshinaga Y."/>
            <person name="Zwiers L.-H."/>
            <person name="Turgeon B."/>
            <person name="Goodwin S."/>
            <person name="Spatafora J."/>
            <person name="Crous P."/>
            <person name="Grigoriev I."/>
        </authorList>
    </citation>
    <scope>NUCLEOTIDE SEQUENCE</scope>
    <source>
        <strain evidence="2">CBS 107.79</strain>
    </source>
</reference>
<evidence type="ECO:0000313" key="3">
    <source>
        <dbReference type="Proteomes" id="UP000800036"/>
    </source>
</evidence>
<dbReference type="AlphaFoldDB" id="A0A6A5V4I2"/>
<dbReference type="SUPFAM" id="SSF48056">
    <property type="entry name" value="Di-copper centre-containing domain"/>
    <property type="match status" value="1"/>
</dbReference>
<dbReference type="Gene3D" id="1.10.1280.10">
    <property type="entry name" value="Di-copper center containing domain from catechol oxidase"/>
    <property type="match status" value="1"/>
</dbReference>
<dbReference type="Pfam" id="PF00264">
    <property type="entry name" value="Tyrosinase"/>
    <property type="match status" value="1"/>
</dbReference>
<proteinExistence type="predicted"/>
<dbReference type="Proteomes" id="UP000800036">
    <property type="component" value="Unassembled WGS sequence"/>
</dbReference>
<feature type="domain" description="Tyrosinase copper-binding" evidence="1">
    <location>
        <begin position="36"/>
        <end position="47"/>
    </location>
</feature>
<dbReference type="InterPro" id="IPR008922">
    <property type="entry name" value="Di-copper_centre_dom_sf"/>
</dbReference>
<dbReference type="GO" id="GO:0016491">
    <property type="term" value="F:oxidoreductase activity"/>
    <property type="evidence" value="ECO:0007669"/>
    <property type="project" value="InterPro"/>
</dbReference>
<gene>
    <name evidence="2" type="ORF">BU23DRAFT_555141</name>
</gene>
<organism evidence="2 3">
    <name type="scientific">Bimuria novae-zelandiae CBS 107.79</name>
    <dbReference type="NCBI Taxonomy" id="1447943"/>
    <lineage>
        <taxon>Eukaryota</taxon>
        <taxon>Fungi</taxon>
        <taxon>Dikarya</taxon>
        <taxon>Ascomycota</taxon>
        <taxon>Pezizomycotina</taxon>
        <taxon>Dothideomycetes</taxon>
        <taxon>Pleosporomycetidae</taxon>
        <taxon>Pleosporales</taxon>
        <taxon>Massarineae</taxon>
        <taxon>Didymosphaeriaceae</taxon>
        <taxon>Bimuria</taxon>
    </lineage>
</organism>
<dbReference type="PROSITE" id="PS00498">
    <property type="entry name" value="TYROSINASE_2"/>
    <property type="match status" value="1"/>
</dbReference>
<sequence length="55" mass="6283">MESFQDRMQNSTGVHSAGHFTISGDSGSDFYTSTGDPAFWLHHSMIDRVRYIWQS</sequence>
<dbReference type="InterPro" id="IPR002227">
    <property type="entry name" value="Tyrosinase_Cu-bd"/>
</dbReference>
<accession>A0A6A5V4I2</accession>